<name>A0ABY5MCV5_9ACTN</name>
<dbReference type="PIRSF" id="PIRSF010372">
    <property type="entry name" value="PaiB"/>
    <property type="match status" value="1"/>
</dbReference>
<dbReference type="Gene3D" id="2.30.110.10">
    <property type="entry name" value="Electron Transport, Fmn-binding Protein, Chain A"/>
    <property type="match status" value="1"/>
</dbReference>
<keyword evidence="2" id="KW-1185">Reference proteome</keyword>
<evidence type="ECO:0000313" key="2">
    <source>
        <dbReference type="Proteomes" id="UP001316184"/>
    </source>
</evidence>
<reference evidence="1 2" key="1">
    <citation type="submission" date="2022-08" db="EMBL/GenBank/DDBJ databases">
        <title>novel species in genus Aeromicrobium.</title>
        <authorList>
            <person name="Ye L."/>
        </authorList>
    </citation>
    <scope>NUCLEOTIDE SEQUENCE [LARGE SCALE GENOMIC DNA]</scope>
    <source>
        <strain evidence="2">zg-Y1379</strain>
    </source>
</reference>
<dbReference type="SUPFAM" id="SSF50475">
    <property type="entry name" value="FMN-binding split barrel"/>
    <property type="match status" value="1"/>
</dbReference>
<dbReference type="InterPro" id="IPR007396">
    <property type="entry name" value="TR_PAI2-type"/>
</dbReference>
<protein>
    <submittedName>
        <fullName evidence="1">FMN-binding negative transcriptional regulator</fullName>
    </submittedName>
</protein>
<dbReference type="EMBL" id="CP102173">
    <property type="protein sequence ID" value="UUP14503.1"/>
    <property type="molecule type" value="Genomic_DNA"/>
</dbReference>
<proteinExistence type="predicted"/>
<dbReference type="InterPro" id="IPR012349">
    <property type="entry name" value="Split_barrel_FMN-bd"/>
</dbReference>
<dbReference type="Proteomes" id="UP001316184">
    <property type="component" value="Chromosome"/>
</dbReference>
<dbReference type="PANTHER" id="PTHR35802:SF1">
    <property type="entry name" value="PROTEASE SYNTHASE AND SPORULATION PROTEIN PAI 2"/>
    <property type="match status" value="1"/>
</dbReference>
<sequence>MRPNPQYATTDEQVARQLIAENPWAMLISHHDGQLVASRYPVLLDEAADGLTLVTHVGRPDEKLHGLGEHEVLVVFEGAHGYVSPSWYAPGSSRIPTWNFSALHCWGTPRILDADENLDVLTRLTAHFEQHVDEPMWLDRESSAPVARGTVGLRIPVDRFECKIKMSQDKDPVSVQNVIDHLRAPGPYQQPRLADDMERARAAGIGGPAAE</sequence>
<organism evidence="1 2">
    <name type="scientific">Aeromicrobium wangtongii</name>
    <dbReference type="NCBI Taxonomy" id="2969247"/>
    <lineage>
        <taxon>Bacteria</taxon>
        <taxon>Bacillati</taxon>
        <taxon>Actinomycetota</taxon>
        <taxon>Actinomycetes</taxon>
        <taxon>Propionibacteriales</taxon>
        <taxon>Nocardioidaceae</taxon>
        <taxon>Aeromicrobium</taxon>
    </lineage>
</organism>
<gene>
    <name evidence="1" type="ORF">NQV15_04110</name>
</gene>
<dbReference type="PANTHER" id="PTHR35802">
    <property type="entry name" value="PROTEASE SYNTHASE AND SPORULATION PROTEIN PAI 2"/>
    <property type="match status" value="1"/>
</dbReference>
<evidence type="ECO:0000313" key="1">
    <source>
        <dbReference type="EMBL" id="UUP14503.1"/>
    </source>
</evidence>
<accession>A0ABY5MCV5</accession>
<dbReference type="RefSeq" id="WP_232398337.1">
    <property type="nucleotide sequence ID" value="NZ_CP102173.1"/>
</dbReference>
<dbReference type="Pfam" id="PF04299">
    <property type="entry name" value="FMN_bind_2"/>
    <property type="match status" value="1"/>
</dbReference>